<evidence type="ECO:0000259" key="12">
    <source>
        <dbReference type="PROSITE" id="PS51669"/>
    </source>
</evidence>
<dbReference type="CDD" id="cd02754">
    <property type="entry name" value="MopB_Nitrate-R-NapA-like"/>
    <property type="match status" value="1"/>
</dbReference>
<evidence type="ECO:0000256" key="10">
    <source>
        <dbReference type="ARBA" id="ARBA00023063"/>
    </source>
</evidence>
<evidence type="ECO:0000256" key="3">
    <source>
        <dbReference type="ARBA" id="ARBA00008747"/>
    </source>
</evidence>
<feature type="region of interest" description="Disordered" evidence="11">
    <location>
        <begin position="740"/>
        <end position="760"/>
    </location>
</feature>
<dbReference type="PANTHER" id="PTHR43105">
    <property type="entry name" value="RESPIRATORY NITRATE REDUCTASE"/>
    <property type="match status" value="1"/>
</dbReference>
<dbReference type="PROSITE" id="PS00490">
    <property type="entry name" value="MOLYBDOPTERIN_PROK_2"/>
    <property type="match status" value="1"/>
</dbReference>
<evidence type="ECO:0000256" key="4">
    <source>
        <dbReference type="ARBA" id="ARBA00022485"/>
    </source>
</evidence>
<dbReference type="InterPro" id="IPR006656">
    <property type="entry name" value="Mopterin_OxRdtase"/>
</dbReference>
<evidence type="ECO:0000256" key="1">
    <source>
        <dbReference type="ARBA" id="ARBA00001942"/>
    </source>
</evidence>
<dbReference type="Proteomes" id="UP001499854">
    <property type="component" value="Unassembled WGS sequence"/>
</dbReference>
<evidence type="ECO:0000256" key="6">
    <source>
        <dbReference type="ARBA" id="ARBA00022723"/>
    </source>
</evidence>
<comment type="cofactor">
    <cofactor evidence="1">
        <name>Mo-bis(molybdopterin guanine dinucleotide)</name>
        <dbReference type="ChEBI" id="CHEBI:60539"/>
    </cofactor>
</comment>
<dbReference type="InterPro" id="IPR050123">
    <property type="entry name" value="Prok_molybdopt-oxidoreductase"/>
</dbReference>
<dbReference type="Pfam" id="PF00384">
    <property type="entry name" value="Molybdopterin"/>
    <property type="match status" value="1"/>
</dbReference>
<reference evidence="13 14" key="1">
    <citation type="journal article" date="2019" name="Int. J. Syst. Evol. Microbiol.">
        <title>The Global Catalogue of Microorganisms (GCM) 10K type strain sequencing project: providing services to taxonomists for standard genome sequencing and annotation.</title>
        <authorList>
            <consortium name="The Broad Institute Genomics Platform"/>
            <consortium name="The Broad Institute Genome Sequencing Center for Infectious Disease"/>
            <person name="Wu L."/>
            <person name="Ma J."/>
        </authorList>
    </citation>
    <scope>NUCLEOTIDE SEQUENCE [LARGE SCALE GENOMIC DNA]</scope>
    <source>
        <strain evidence="13 14">JCM 16013</strain>
    </source>
</reference>
<comment type="similarity">
    <text evidence="3">Belongs to the prokaryotic molybdopterin-containing oxidoreductase family. NasA/NapA/NarB subfamily.</text>
</comment>
<dbReference type="RefSeq" id="WP_344660197.1">
    <property type="nucleotide sequence ID" value="NZ_BAAAQM010000038.1"/>
</dbReference>
<feature type="domain" description="4Fe-4S Mo/W bis-MGD-type" evidence="12">
    <location>
        <begin position="42"/>
        <end position="98"/>
    </location>
</feature>
<evidence type="ECO:0000256" key="11">
    <source>
        <dbReference type="SAM" id="MobiDB-lite"/>
    </source>
</evidence>
<comment type="cofactor">
    <cofactor evidence="2">
        <name>[4Fe-4S] cluster</name>
        <dbReference type="ChEBI" id="CHEBI:49883"/>
    </cofactor>
</comment>
<dbReference type="EMBL" id="BAAAQM010000038">
    <property type="protein sequence ID" value="GAA1986828.1"/>
    <property type="molecule type" value="Genomic_DNA"/>
</dbReference>
<dbReference type="PANTHER" id="PTHR43105:SF10">
    <property type="entry name" value="NADH-QUINONE OXIDOREDUCTASE SUBUNIT G"/>
    <property type="match status" value="1"/>
</dbReference>
<keyword evidence="14" id="KW-1185">Reference proteome</keyword>
<evidence type="ECO:0000256" key="7">
    <source>
        <dbReference type="ARBA" id="ARBA00023002"/>
    </source>
</evidence>
<evidence type="ECO:0000256" key="5">
    <source>
        <dbReference type="ARBA" id="ARBA00022505"/>
    </source>
</evidence>
<evidence type="ECO:0000256" key="9">
    <source>
        <dbReference type="ARBA" id="ARBA00023014"/>
    </source>
</evidence>
<dbReference type="Gene3D" id="2.40.40.20">
    <property type="match status" value="1"/>
</dbReference>
<proteinExistence type="inferred from homology"/>
<dbReference type="InterPro" id="IPR006657">
    <property type="entry name" value="MoPterin_dinucl-bd_dom"/>
</dbReference>
<evidence type="ECO:0000256" key="8">
    <source>
        <dbReference type="ARBA" id="ARBA00023004"/>
    </source>
</evidence>
<keyword evidence="8" id="KW-0408">Iron</keyword>
<gene>
    <name evidence="13" type="ORF">GCM10009838_56830</name>
</gene>
<keyword evidence="5" id="KW-0500">Molybdenum</keyword>
<dbReference type="InterPro" id="IPR041957">
    <property type="entry name" value="CT_Nitrate-R-NapA-like"/>
</dbReference>
<name>A0ABN2SHH1_9ACTN</name>
<dbReference type="Gene3D" id="3.40.50.740">
    <property type="match status" value="1"/>
</dbReference>
<protein>
    <submittedName>
        <fullName evidence="13">Nitrate reductase</fullName>
    </submittedName>
</protein>
<keyword evidence="6" id="KW-0479">Metal-binding</keyword>
<comment type="caution">
    <text evidence="13">The sequence shown here is derived from an EMBL/GenBank/DDBJ whole genome shotgun (WGS) entry which is preliminary data.</text>
</comment>
<dbReference type="SUPFAM" id="SSF53706">
    <property type="entry name" value="Formate dehydrogenase/DMSO reductase, domains 1-3"/>
    <property type="match status" value="1"/>
</dbReference>
<dbReference type="Gene3D" id="3.40.228.10">
    <property type="entry name" value="Dimethylsulfoxide Reductase, domain 2"/>
    <property type="match status" value="1"/>
</dbReference>
<keyword evidence="7" id="KW-0560">Oxidoreductase</keyword>
<organism evidence="13 14">
    <name type="scientific">Catenulispora subtropica</name>
    <dbReference type="NCBI Taxonomy" id="450798"/>
    <lineage>
        <taxon>Bacteria</taxon>
        <taxon>Bacillati</taxon>
        <taxon>Actinomycetota</taxon>
        <taxon>Actinomycetes</taxon>
        <taxon>Catenulisporales</taxon>
        <taxon>Catenulisporaceae</taxon>
        <taxon>Catenulispora</taxon>
    </lineage>
</organism>
<evidence type="ECO:0000256" key="2">
    <source>
        <dbReference type="ARBA" id="ARBA00001966"/>
    </source>
</evidence>
<dbReference type="InterPro" id="IPR006963">
    <property type="entry name" value="Mopterin_OxRdtase_4Fe-4S_dom"/>
</dbReference>
<dbReference type="InterPro" id="IPR006655">
    <property type="entry name" value="Mopterin_OxRdtase_prok_CS"/>
</dbReference>
<dbReference type="SUPFAM" id="SSF50692">
    <property type="entry name" value="ADC-like"/>
    <property type="match status" value="1"/>
</dbReference>
<evidence type="ECO:0000313" key="14">
    <source>
        <dbReference type="Proteomes" id="UP001499854"/>
    </source>
</evidence>
<feature type="region of interest" description="Disordered" evidence="11">
    <location>
        <begin position="776"/>
        <end position="827"/>
    </location>
</feature>
<accession>A0ABN2SHH1</accession>
<dbReference type="Pfam" id="PF01568">
    <property type="entry name" value="Molydop_binding"/>
    <property type="match status" value="1"/>
</dbReference>
<feature type="compositionally biased region" description="Low complexity" evidence="11">
    <location>
        <begin position="786"/>
        <end position="827"/>
    </location>
</feature>
<sequence length="827" mass="89114">MEPSVDRIADPWGARTPYGAGDRWPVRVDTYLSPGVREADVRQWVPSASLLHSNGDAMDIAVADGRVVGVRGRATDRVNHGRLGPKDLFGWQAGASADRLLRPMIREGGRLVECDWPTAMGRVVSRSQELLKELGPGSIGFYTSGQLFLEEYYTLAVIARAGIGTNHLDGNTRLCTATAGESLKESFGSDGQPGSYTDVDHADTLALFGHNVAETQPVLWMRMLDRLEGPRPPRLLCVDPRPTPVALRADVHLAPKLGTNLALLNALIHEIIRRGHVDKAYVEAHTVGFEELESGTASCTPKWAASICDVPARSIEEAAELLGTARQLTSTVLQGVYQSHQATAAAVQVNNIHLLRGMLGRPGCGVLQMNGQPTAQNTRECGADGDLPGFRNWNNEDHVADLAKVWNVDPEDIPHFAPPTHAMQMFRYAEQGSIGMLWISGTNPAVSLPELGRVRAILEQDRLFTVVQDIFLTETAQFADVVLPAATWGEKVGTFTNADRTVHLSAKAVEPPGQARPDLDIFVDYADRMGFRDKDGAPLVSWRHAEEAFEAWKRCSAGRPCDYTGLTYDKLLQTGGIQWPCTAEAPEGTERLYTDGFPWAAPDECETYGKDLLTGAATSPTSYKAMNPDGKAMLKAAEFVPPHEQTSREYPLQLTTGRTIYHFHTRTKTGRVAQLNDAAPEVWAEVSAPDADRHGIEEGDLVVIATPRGLIGARARISGIRPGVVFVPFHYGYWDTPHGDRPGLGEPGRAANEGTVTDWDPVSKQPLFKLSAARISSVRHDGEPSRAPTTGAGAPVAAAGVAPTAGGGAARATQSRGGAAEEAGGSS</sequence>
<dbReference type="InterPro" id="IPR009010">
    <property type="entry name" value="Asp_de-COase-like_dom_sf"/>
</dbReference>
<keyword evidence="10" id="KW-0534">Nitrate assimilation</keyword>
<evidence type="ECO:0000313" key="13">
    <source>
        <dbReference type="EMBL" id="GAA1986828.1"/>
    </source>
</evidence>
<keyword evidence="4" id="KW-0004">4Fe-4S</keyword>
<dbReference type="PROSITE" id="PS51669">
    <property type="entry name" value="4FE4S_MOW_BIS_MGD"/>
    <property type="match status" value="1"/>
</dbReference>
<keyword evidence="9" id="KW-0411">Iron-sulfur</keyword>
<dbReference type="CDD" id="cd02791">
    <property type="entry name" value="MopB_CT_Nitrate-R-NapA-like"/>
    <property type="match status" value="1"/>
</dbReference>